<evidence type="ECO:0000256" key="1">
    <source>
        <dbReference type="ARBA" id="ARBA00004651"/>
    </source>
</evidence>
<dbReference type="Pfam" id="PF00528">
    <property type="entry name" value="BPD_transp_1"/>
    <property type="match status" value="1"/>
</dbReference>
<evidence type="ECO:0000313" key="11">
    <source>
        <dbReference type="Proteomes" id="UP000180166"/>
    </source>
</evidence>
<evidence type="ECO:0000256" key="2">
    <source>
        <dbReference type="ARBA" id="ARBA00007069"/>
    </source>
</evidence>
<dbReference type="InterPro" id="IPR051789">
    <property type="entry name" value="Bact_Polyamine_Transport"/>
</dbReference>
<dbReference type="GO" id="GO:0005886">
    <property type="term" value="C:plasma membrane"/>
    <property type="evidence" value="ECO:0007669"/>
    <property type="project" value="UniProtKB-SubCell"/>
</dbReference>
<dbReference type="KEGG" id="nsr:NS506_03776"/>
<evidence type="ECO:0000256" key="6">
    <source>
        <dbReference type="ARBA" id="ARBA00022989"/>
    </source>
</evidence>
<feature type="domain" description="ABC transmembrane type-1" evidence="9">
    <location>
        <begin position="78"/>
        <end position="268"/>
    </location>
</feature>
<evidence type="ECO:0000256" key="7">
    <source>
        <dbReference type="ARBA" id="ARBA00023136"/>
    </source>
</evidence>
<keyword evidence="5 8" id="KW-0812">Transmembrane</keyword>
<protein>
    <submittedName>
        <fullName evidence="10">Inner membrane ABC transporter permease protein</fullName>
    </submittedName>
</protein>
<name>A0ABC8AUF6_9NOCA</name>
<sequence length="273" mass="29997">MRWCEVKRVLSALRRNWVLLLGLLILAYMLAPIAVVLLLSFNQPGSRNTTYVLDLREFHFTWHNWTDMFAPAGLRDALIMSLVIGALAAIVSTALGTGMAFALARYRFRGRSAVQGLLFLPMATPEIVMGSSLLTLFLGFGIPLGFWAILIAHVMFCLSFVVVTVKARLAGLDPRLQEAAMDLYATPFQAFRSVVLPLVWPGIIAAALLAFSLSFDDFVVTNFTAGTSETFPMYIWGINLRGIPPQVNAVASATFLISLVVVMAGRLRRRAAV</sequence>
<feature type="transmembrane region" description="Helical" evidence="8">
    <location>
        <begin position="77"/>
        <end position="104"/>
    </location>
</feature>
<keyword evidence="3 8" id="KW-0813">Transport</keyword>
<dbReference type="EMBL" id="CP017839">
    <property type="protein sequence ID" value="APA97825.1"/>
    <property type="molecule type" value="Genomic_DNA"/>
</dbReference>
<feature type="transmembrane region" description="Helical" evidence="8">
    <location>
        <begin position="116"/>
        <end position="140"/>
    </location>
</feature>
<accession>A0ABC8AUF6</accession>
<dbReference type="Proteomes" id="UP000180166">
    <property type="component" value="Chromosome"/>
</dbReference>
<gene>
    <name evidence="10" type="ORF">NS506_03776</name>
</gene>
<comment type="similarity">
    <text evidence="2">Belongs to the binding-protein-dependent transport system permease family. CysTW subfamily.</text>
</comment>
<feature type="transmembrane region" description="Helical" evidence="8">
    <location>
        <begin position="249"/>
        <end position="267"/>
    </location>
</feature>
<dbReference type="InterPro" id="IPR000515">
    <property type="entry name" value="MetI-like"/>
</dbReference>
<comment type="subcellular location">
    <subcellularLocation>
        <location evidence="1 8">Cell membrane</location>
        <topology evidence="1 8">Multi-pass membrane protein</topology>
    </subcellularLocation>
</comment>
<evidence type="ECO:0000256" key="4">
    <source>
        <dbReference type="ARBA" id="ARBA00022475"/>
    </source>
</evidence>
<dbReference type="AlphaFoldDB" id="A0ABC8AUF6"/>
<dbReference type="PANTHER" id="PTHR43848">
    <property type="entry name" value="PUTRESCINE TRANSPORT SYSTEM PERMEASE PROTEIN POTI"/>
    <property type="match status" value="1"/>
</dbReference>
<proteinExistence type="inferred from homology"/>
<dbReference type="CDD" id="cd06261">
    <property type="entry name" value="TM_PBP2"/>
    <property type="match status" value="1"/>
</dbReference>
<feature type="transmembrane region" description="Helical" evidence="8">
    <location>
        <begin position="17"/>
        <end position="41"/>
    </location>
</feature>
<feature type="transmembrane region" description="Helical" evidence="8">
    <location>
        <begin position="146"/>
        <end position="169"/>
    </location>
</feature>
<evidence type="ECO:0000256" key="8">
    <source>
        <dbReference type="RuleBase" id="RU363032"/>
    </source>
</evidence>
<keyword evidence="7 8" id="KW-0472">Membrane</keyword>
<dbReference type="PROSITE" id="PS50928">
    <property type="entry name" value="ABC_TM1"/>
    <property type="match status" value="1"/>
</dbReference>
<evidence type="ECO:0000259" key="9">
    <source>
        <dbReference type="PROSITE" id="PS50928"/>
    </source>
</evidence>
<evidence type="ECO:0000256" key="5">
    <source>
        <dbReference type="ARBA" id="ARBA00022692"/>
    </source>
</evidence>
<keyword evidence="6 8" id="KW-1133">Transmembrane helix</keyword>
<evidence type="ECO:0000313" key="10">
    <source>
        <dbReference type="EMBL" id="APA97825.1"/>
    </source>
</evidence>
<reference evidence="10 11" key="1">
    <citation type="submission" date="2016-10" db="EMBL/GenBank/DDBJ databases">
        <title>Genome sequence of Nocardia seriolae strain EM150506, isolated from Anguila japonica.</title>
        <authorList>
            <person name="Han H.-J."/>
        </authorList>
    </citation>
    <scope>NUCLEOTIDE SEQUENCE [LARGE SCALE GENOMIC DNA]</scope>
    <source>
        <strain evidence="10 11">EM150506</strain>
    </source>
</reference>
<dbReference type="InterPro" id="IPR035906">
    <property type="entry name" value="MetI-like_sf"/>
</dbReference>
<keyword evidence="4" id="KW-1003">Cell membrane</keyword>
<dbReference type="SUPFAM" id="SSF161098">
    <property type="entry name" value="MetI-like"/>
    <property type="match status" value="1"/>
</dbReference>
<evidence type="ECO:0000256" key="3">
    <source>
        <dbReference type="ARBA" id="ARBA00022448"/>
    </source>
</evidence>
<feature type="transmembrane region" description="Helical" evidence="8">
    <location>
        <begin position="190"/>
        <end position="213"/>
    </location>
</feature>
<dbReference type="PANTHER" id="PTHR43848:SF2">
    <property type="entry name" value="PUTRESCINE TRANSPORT SYSTEM PERMEASE PROTEIN POTI"/>
    <property type="match status" value="1"/>
</dbReference>
<dbReference type="Gene3D" id="1.10.3720.10">
    <property type="entry name" value="MetI-like"/>
    <property type="match status" value="1"/>
</dbReference>
<organism evidence="10 11">
    <name type="scientific">Nocardia seriolae</name>
    <dbReference type="NCBI Taxonomy" id="37332"/>
    <lineage>
        <taxon>Bacteria</taxon>
        <taxon>Bacillati</taxon>
        <taxon>Actinomycetota</taxon>
        <taxon>Actinomycetes</taxon>
        <taxon>Mycobacteriales</taxon>
        <taxon>Nocardiaceae</taxon>
        <taxon>Nocardia</taxon>
    </lineage>
</organism>